<dbReference type="STRING" id="4558.C5WM32"/>
<evidence type="ECO:0000256" key="1">
    <source>
        <dbReference type="SAM" id="MobiDB-lite"/>
    </source>
</evidence>
<dbReference type="OrthoDB" id="694133at2759"/>
<keyword evidence="3" id="KW-1185">Reference proteome</keyword>
<reference evidence="2 3" key="1">
    <citation type="journal article" date="2009" name="Nature">
        <title>The Sorghum bicolor genome and the diversification of grasses.</title>
        <authorList>
            <person name="Paterson A.H."/>
            <person name="Bowers J.E."/>
            <person name="Bruggmann R."/>
            <person name="Dubchak I."/>
            <person name="Grimwood J."/>
            <person name="Gundlach H."/>
            <person name="Haberer G."/>
            <person name="Hellsten U."/>
            <person name="Mitros T."/>
            <person name="Poliakov A."/>
            <person name="Schmutz J."/>
            <person name="Spannagl M."/>
            <person name="Tang H."/>
            <person name="Wang X."/>
            <person name="Wicker T."/>
            <person name="Bharti A.K."/>
            <person name="Chapman J."/>
            <person name="Feltus F.A."/>
            <person name="Gowik U."/>
            <person name="Grigoriev I.V."/>
            <person name="Lyons E."/>
            <person name="Maher C.A."/>
            <person name="Martis M."/>
            <person name="Narechania A."/>
            <person name="Otillar R.P."/>
            <person name="Penning B.W."/>
            <person name="Salamov A.A."/>
            <person name="Wang Y."/>
            <person name="Zhang L."/>
            <person name="Carpita N.C."/>
            <person name="Freeling M."/>
            <person name="Gingle A.R."/>
            <person name="Hash C.T."/>
            <person name="Keller B."/>
            <person name="Klein P."/>
            <person name="Kresovich S."/>
            <person name="McCann M.C."/>
            <person name="Ming R."/>
            <person name="Peterson D.G."/>
            <person name="Mehboob-ur-Rahman"/>
            <person name="Ware D."/>
            <person name="Westhoff P."/>
            <person name="Mayer K.F."/>
            <person name="Messing J."/>
            <person name="Rokhsar D.S."/>
        </authorList>
    </citation>
    <scope>NUCLEOTIDE SEQUENCE [LARGE SCALE GENOMIC DNA]</scope>
    <source>
        <strain evidence="3">cv. BTx623</strain>
    </source>
</reference>
<reference evidence="3" key="2">
    <citation type="journal article" date="2018" name="Plant J.">
        <title>The Sorghum bicolor reference genome: improved assembly, gene annotations, a transcriptome atlas, and signatures of genome organization.</title>
        <authorList>
            <person name="McCormick R.F."/>
            <person name="Truong S.K."/>
            <person name="Sreedasyam A."/>
            <person name="Jenkins J."/>
            <person name="Shu S."/>
            <person name="Sims D."/>
            <person name="Kennedy M."/>
            <person name="Amirebrahimi M."/>
            <person name="Weers B.D."/>
            <person name="McKinley B."/>
            <person name="Mattison A."/>
            <person name="Morishige D.T."/>
            <person name="Grimwood J."/>
            <person name="Schmutz J."/>
            <person name="Mullet J.E."/>
        </authorList>
    </citation>
    <scope>NUCLEOTIDE SEQUENCE [LARGE SCALE GENOMIC DNA]</scope>
    <source>
        <strain evidence="3">cv. BTx623</strain>
    </source>
</reference>
<dbReference type="Gramene" id="EER93536">
    <property type="protein sequence ID" value="EER93536"/>
    <property type="gene ID" value="SORBI_3001G107800"/>
</dbReference>
<dbReference type="FunCoup" id="C5WM32">
    <property type="interactions" value="821"/>
</dbReference>
<dbReference type="KEGG" id="sbi:8060547"/>
<sequence length="110" mass="11977">MAPSASMLFLSYHQLHSHRPTEAGAGASPPRREEAAVGGGFRMSVRSVLSLPLFQRRPEEAAVPAEGKTATLHERDAREEVKSSATAAADADKELERKFEEALRLSCWSS</sequence>
<evidence type="ECO:0000313" key="2">
    <source>
        <dbReference type="EMBL" id="EER93536.1"/>
    </source>
</evidence>
<evidence type="ECO:0000313" key="3">
    <source>
        <dbReference type="Proteomes" id="UP000000768"/>
    </source>
</evidence>
<dbReference type="eggNOG" id="ENOG502R3NM">
    <property type="taxonomic scope" value="Eukaryota"/>
</dbReference>
<gene>
    <name evidence="2" type="ORF">SORBI_3001G107800</name>
</gene>
<feature type="region of interest" description="Disordered" evidence="1">
    <location>
        <begin position="19"/>
        <end position="38"/>
    </location>
</feature>
<dbReference type="Proteomes" id="UP000000768">
    <property type="component" value="Chromosome 1"/>
</dbReference>
<name>C5WM32_SORBI</name>
<dbReference type="AlphaFoldDB" id="C5WM32"/>
<organism evidence="2 3">
    <name type="scientific">Sorghum bicolor</name>
    <name type="common">Sorghum</name>
    <name type="synonym">Sorghum vulgare</name>
    <dbReference type="NCBI Taxonomy" id="4558"/>
    <lineage>
        <taxon>Eukaryota</taxon>
        <taxon>Viridiplantae</taxon>
        <taxon>Streptophyta</taxon>
        <taxon>Embryophyta</taxon>
        <taxon>Tracheophyta</taxon>
        <taxon>Spermatophyta</taxon>
        <taxon>Magnoliopsida</taxon>
        <taxon>Liliopsida</taxon>
        <taxon>Poales</taxon>
        <taxon>Poaceae</taxon>
        <taxon>PACMAD clade</taxon>
        <taxon>Panicoideae</taxon>
        <taxon>Andropogonodae</taxon>
        <taxon>Andropogoneae</taxon>
        <taxon>Sorghinae</taxon>
        <taxon>Sorghum</taxon>
    </lineage>
</organism>
<feature type="compositionally biased region" description="Basic and acidic residues" evidence="1">
    <location>
        <begin position="71"/>
        <end position="82"/>
    </location>
</feature>
<dbReference type="OMA" id="FQRRPEE"/>
<proteinExistence type="predicted"/>
<dbReference type="EMBL" id="CM000760">
    <property type="protein sequence ID" value="EER93536.1"/>
    <property type="molecule type" value="Genomic_DNA"/>
</dbReference>
<protein>
    <submittedName>
        <fullName evidence="2">Uncharacterized protein</fullName>
    </submittedName>
</protein>
<dbReference type="HOGENOM" id="CLU_166420_0_0_1"/>
<dbReference type="InParanoid" id="C5WM32"/>
<feature type="region of interest" description="Disordered" evidence="1">
    <location>
        <begin position="59"/>
        <end position="89"/>
    </location>
</feature>
<accession>C5WM32</accession>